<accession>A0A165GCR3</accession>
<feature type="non-terminal residue" evidence="2">
    <location>
        <position position="1"/>
    </location>
</feature>
<evidence type="ECO:0000256" key="1">
    <source>
        <dbReference type="SAM" id="Phobius"/>
    </source>
</evidence>
<dbReference type="AlphaFoldDB" id="A0A165GCR3"/>
<dbReference type="Proteomes" id="UP000076871">
    <property type="component" value="Unassembled WGS sequence"/>
</dbReference>
<dbReference type="RefSeq" id="XP_040767907.1">
    <property type="nucleotide sequence ID" value="XM_040908190.1"/>
</dbReference>
<dbReference type="GeneID" id="63825219"/>
<evidence type="ECO:0000313" key="3">
    <source>
        <dbReference type="Proteomes" id="UP000076871"/>
    </source>
</evidence>
<name>A0A165GCR3_9APHY</name>
<keyword evidence="1" id="KW-0472">Membrane</keyword>
<protein>
    <submittedName>
        <fullName evidence="2">Uncharacterized protein</fullName>
    </submittedName>
</protein>
<evidence type="ECO:0000313" key="2">
    <source>
        <dbReference type="EMBL" id="KZT10167.1"/>
    </source>
</evidence>
<dbReference type="InParanoid" id="A0A165GCR3"/>
<keyword evidence="1" id="KW-0812">Transmembrane</keyword>
<feature type="transmembrane region" description="Helical" evidence="1">
    <location>
        <begin position="15"/>
        <end position="35"/>
    </location>
</feature>
<sequence length="73" mass="8569">MQIYQLSFEVPRRSIHALLGPLWISQLWLTVSSIIRSCRKCMKNSAFPIKRIMWKRESHGFVLKICEHIIGSV</sequence>
<organism evidence="2 3">
    <name type="scientific">Laetiporus sulphureus 93-53</name>
    <dbReference type="NCBI Taxonomy" id="1314785"/>
    <lineage>
        <taxon>Eukaryota</taxon>
        <taxon>Fungi</taxon>
        <taxon>Dikarya</taxon>
        <taxon>Basidiomycota</taxon>
        <taxon>Agaricomycotina</taxon>
        <taxon>Agaricomycetes</taxon>
        <taxon>Polyporales</taxon>
        <taxon>Laetiporus</taxon>
    </lineage>
</organism>
<dbReference type="EMBL" id="KV427610">
    <property type="protein sequence ID" value="KZT10167.1"/>
    <property type="molecule type" value="Genomic_DNA"/>
</dbReference>
<reference evidence="2 3" key="1">
    <citation type="journal article" date="2016" name="Mol. Biol. Evol.">
        <title>Comparative Genomics of Early-Diverging Mushroom-Forming Fungi Provides Insights into the Origins of Lignocellulose Decay Capabilities.</title>
        <authorList>
            <person name="Nagy L.G."/>
            <person name="Riley R."/>
            <person name="Tritt A."/>
            <person name="Adam C."/>
            <person name="Daum C."/>
            <person name="Floudas D."/>
            <person name="Sun H."/>
            <person name="Yadav J.S."/>
            <person name="Pangilinan J."/>
            <person name="Larsson K.H."/>
            <person name="Matsuura K."/>
            <person name="Barry K."/>
            <person name="Labutti K."/>
            <person name="Kuo R."/>
            <person name="Ohm R.A."/>
            <person name="Bhattacharya S.S."/>
            <person name="Shirouzu T."/>
            <person name="Yoshinaga Y."/>
            <person name="Martin F.M."/>
            <person name="Grigoriev I.V."/>
            <person name="Hibbett D.S."/>
        </authorList>
    </citation>
    <scope>NUCLEOTIDE SEQUENCE [LARGE SCALE GENOMIC DNA]</scope>
    <source>
        <strain evidence="2 3">93-53</strain>
    </source>
</reference>
<keyword evidence="3" id="KW-1185">Reference proteome</keyword>
<keyword evidence="1" id="KW-1133">Transmembrane helix</keyword>
<proteinExistence type="predicted"/>
<gene>
    <name evidence="2" type="ORF">LAESUDRAFT_722336</name>
</gene>